<organism evidence="2 3">
    <name type="scientific">Elysia marginata</name>
    <dbReference type="NCBI Taxonomy" id="1093978"/>
    <lineage>
        <taxon>Eukaryota</taxon>
        <taxon>Metazoa</taxon>
        <taxon>Spiralia</taxon>
        <taxon>Lophotrochozoa</taxon>
        <taxon>Mollusca</taxon>
        <taxon>Gastropoda</taxon>
        <taxon>Heterobranchia</taxon>
        <taxon>Euthyneura</taxon>
        <taxon>Panpulmonata</taxon>
        <taxon>Sacoglossa</taxon>
        <taxon>Placobranchoidea</taxon>
        <taxon>Plakobranchidae</taxon>
        <taxon>Elysia</taxon>
    </lineage>
</organism>
<dbReference type="InterPro" id="IPR051560">
    <property type="entry name" value="MAM_domain-containing"/>
</dbReference>
<sequence length="377" mass="42367">MSGSTGVRVYWCQGLLVSGSTSARVVIKKSKDSGTTKVEILDAEVRAGSCLDSDLSCNFDGSTCGYEISQRLWKLSSSNTHSNEKGFPTIDGNSNTDSGQYLKTKVNKRNPEAHVTLPILRSDQACVRFYYTIYGAGKLDVGKKESHRIYKTFSNLDPRSRVSHPKWRVGEVNIELSEDESFQLTFKAVAPASGEESKIALDGVKVTRHSCYYYDDHDSPKGSSVTTEASCTFDDVCNSTWTAPKSSKGWSWRLQQGRSRQAPPLYDHTNGDAQSYFMSVYVRWSRVRQPVSTRLRGPDYDRRHDATGPNCFSFWYYMQGNKVPRLSAYFLWEVAKLQAGTPRQPLWTREGHQGSGWRQAFVHTPYPGQNKGHVSSN</sequence>
<evidence type="ECO:0000313" key="3">
    <source>
        <dbReference type="Proteomes" id="UP000762676"/>
    </source>
</evidence>
<gene>
    <name evidence="2" type="ORF">ElyMa_004698100</name>
</gene>
<dbReference type="PANTHER" id="PTHR23282:SF101">
    <property type="entry name" value="MAM DOMAIN-CONTAINING PROTEIN"/>
    <property type="match status" value="1"/>
</dbReference>
<accession>A0AAV4I731</accession>
<protein>
    <submittedName>
        <fullName evidence="2">MAM and LDL-receptor class A domain-containing protein 1-like</fullName>
    </submittedName>
</protein>
<reference evidence="2 3" key="1">
    <citation type="journal article" date="2021" name="Elife">
        <title>Chloroplast acquisition without the gene transfer in kleptoplastic sea slugs, Plakobranchus ocellatus.</title>
        <authorList>
            <person name="Maeda T."/>
            <person name="Takahashi S."/>
            <person name="Yoshida T."/>
            <person name="Shimamura S."/>
            <person name="Takaki Y."/>
            <person name="Nagai Y."/>
            <person name="Toyoda A."/>
            <person name="Suzuki Y."/>
            <person name="Arimoto A."/>
            <person name="Ishii H."/>
            <person name="Satoh N."/>
            <person name="Nishiyama T."/>
            <person name="Hasebe M."/>
            <person name="Maruyama T."/>
            <person name="Minagawa J."/>
            <person name="Obokata J."/>
            <person name="Shigenobu S."/>
        </authorList>
    </citation>
    <scope>NUCLEOTIDE SEQUENCE [LARGE SCALE GENOMIC DNA]</scope>
</reference>
<dbReference type="SMART" id="SM00137">
    <property type="entry name" value="MAM"/>
    <property type="match status" value="1"/>
</dbReference>
<dbReference type="InterPro" id="IPR013320">
    <property type="entry name" value="ConA-like_dom_sf"/>
</dbReference>
<dbReference type="Pfam" id="PF00629">
    <property type="entry name" value="MAM"/>
    <property type="match status" value="2"/>
</dbReference>
<dbReference type="Gene3D" id="2.60.120.200">
    <property type="match status" value="2"/>
</dbReference>
<proteinExistence type="predicted"/>
<dbReference type="EMBL" id="BMAT01009423">
    <property type="protein sequence ID" value="GFS06077.1"/>
    <property type="molecule type" value="Genomic_DNA"/>
</dbReference>
<dbReference type="InterPro" id="IPR000998">
    <property type="entry name" value="MAM_dom"/>
</dbReference>
<evidence type="ECO:0000259" key="1">
    <source>
        <dbReference type="PROSITE" id="PS50060"/>
    </source>
</evidence>
<dbReference type="Proteomes" id="UP000762676">
    <property type="component" value="Unassembled WGS sequence"/>
</dbReference>
<dbReference type="AlphaFoldDB" id="A0AAV4I731"/>
<dbReference type="PROSITE" id="PS50060">
    <property type="entry name" value="MAM_2"/>
    <property type="match status" value="2"/>
</dbReference>
<keyword evidence="3" id="KW-1185">Reference proteome</keyword>
<comment type="caution">
    <text evidence="2">The sequence shown here is derived from an EMBL/GenBank/DDBJ whole genome shotgun (WGS) entry which is preliminary data.</text>
</comment>
<dbReference type="SUPFAM" id="SSF49899">
    <property type="entry name" value="Concanavalin A-like lectins/glucanases"/>
    <property type="match status" value="2"/>
</dbReference>
<dbReference type="PANTHER" id="PTHR23282">
    <property type="entry name" value="APICAL ENDOSOMAL GLYCOPROTEIN PRECURSOR"/>
    <property type="match status" value="1"/>
</dbReference>
<name>A0AAV4I731_9GAST</name>
<feature type="domain" description="MAM" evidence="1">
    <location>
        <begin position="55"/>
        <end position="213"/>
    </location>
</feature>
<evidence type="ECO:0000313" key="2">
    <source>
        <dbReference type="EMBL" id="GFS06077.1"/>
    </source>
</evidence>
<dbReference type="CDD" id="cd06263">
    <property type="entry name" value="MAM"/>
    <property type="match status" value="1"/>
</dbReference>
<dbReference type="GO" id="GO:0016020">
    <property type="term" value="C:membrane"/>
    <property type="evidence" value="ECO:0007669"/>
    <property type="project" value="InterPro"/>
</dbReference>
<feature type="domain" description="MAM" evidence="1">
    <location>
        <begin position="229"/>
        <end position="362"/>
    </location>
</feature>